<gene>
    <name evidence="31" type="primary">HELZ2</name>
</gene>
<feature type="zinc finger region" description="C3H1-type" evidence="28">
    <location>
        <begin position="204"/>
        <end position="233"/>
    </location>
</feature>
<keyword evidence="11 28" id="KW-0863">Zinc-finger</keyword>
<keyword evidence="8 28" id="KW-0479">Metal-binding</keyword>
<proteinExistence type="inferred from homology"/>
<keyword evidence="15" id="KW-0269">Exonuclease</keyword>
<comment type="similarity">
    <text evidence="3">Belongs to the DNA2/NAM7 helicase family.</text>
</comment>
<dbReference type="SUPFAM" id="SSF52540">
    <property type="entry name" value="P-loop containing nucleoside triphosphate hydrolases"/>
    <property type="match status" value="2"/>
</dbReference>
<reference evidence="31 32" key="1">
    <citation type="journal article" date="2010" name="Nature">
        <title>The sequence and de novo assembly of the giant panda genome.</title>
        <authorList>
            <person name="Li R."/>
            <person name="Fan W."/>
            <person name="Tian G."/>
            <person name="Zhu H."/>
            <person name="He L."/>
            <person name="Cai J."/>
            <person name="Huang Q."/>
            <person name="Cai Q."/>
            <person name="Li B."/>
            <person name="Bai Y."/>
            <person name="Zhang Z."/>
            <person name="Zhang Y."/>
            <person name="Wang W."/>
            <person name="Li J."/>
            <person name="Wei F."/>
            <person name="Li H."/>
            <person name="Jian M."/>
            <person name="Li J."/>
            <person name="Zhang Z."/>
            <person name="Nielsen R."/>
            <person name="Li D."/>
            <person name="Gu W."/>
            <person name="Yang Z."/>
            <person name="Xuan Z."/>
            <person name="Ryder O.A."/>
            <person name="Leung F.C."/>
            <person name="Zhou Y."/>
            <person name="Cao J."/>
            <person name="Sun X."/>
            <person name="Fu Y."/>
            <person name="Fang X."/>
            <person name="Guo X."/>
            <person name="Wang B."/>
            <person name="Hou R."/>
            <person name="Shen F."/>
            <person name="Mu B."/>
            <person name="Ni P."/>
            <person name="Lin R."/>
            <person name="Qian W."/>
            <person name="Wang G."/>
            <person name="Yu C."/>
            <person name="Nie W."/>
            <person name="Wang J."/>
            <person name="Wu Z."/>
            <person name="Liang H."/>
            <person name="Min J."/>
            <person name="Wu Q."/>
            <person name="Cheng S."/>
            <person name="Ruan J."/>
            <person name="Wang M."/>
            <person name="Shi Z."/>
            <person name="Wen M."/>
            <person name="Liu B."/>
            <person name="Ren X."/>
            <person name="Zheng H."/>
            <person name="Dong D."/>
            <person name="Cook K."/>
            <person name="Shan G."/>
            <person name="Zhang H."/>
            <person name="Kosiol C."/>
            <person name="Xie X."/>
            <person name="Lu Z."/>
            <person name="Zheng H."/>
            <person name="Li Y."/>
            <person name="Steiner C.C."/>
            <person name="Lam T.T."/>
            <person name="Lin S."/>
            <person name="Zhang Q."/>
            <person name="Li G."/>
            <person name="Tian J."/>
            <person name="Gong T."/>
            <person name="Liu H."/>
            <person name="Zhang D."/>
            <person name="Fang L."/>
            <person name="Ye C."/>
            <person name="Zhang J."/>
            <person name="Hu W."/>
            <person name="Xu A."/>
            <person name="Ren Y."/>
            <person name="Zhang G."/>
            <person name="Bruford M.W."/>
            <person name="Li Q."/>
            <person name="Ma L."/>
            <person name="Guo Y."/>
            <person name="An N."/>
            <person name="Hu Y."/>
            <person name="Zheng Y."/>
            <person name="Shi Y."/>
            <person name="Li Z."/>
            <person name="Liu Q."/>
            <person name="Chen Y."/>
            <person name="Zhao J."/>
            <person name="Qu N."/>
            <person name="Zhao S."/>
            <person name="Tian F."/>
            <person name="Wang X."/>
            <person name="Wang H."/>
            <person name="Xu L."/>
            <person name="Liu X."/>
            <person name="Vinar T."/>
            <person name="Wang Y."/>
            <person name="Lam T.W."/>
            <person name="Yiu S.M."/>
            <person name="Liu S."/>
            <person name="Zhang H."/>
            <person name="Li D."/>
            <person name="Huang Y."/>
            <person name="Wang X."/>
            <person name="Yang G."/>
            <person name="Jiang Z."/>
            <person name="Wang J."/>
            <person name="Qin N."/>
            <person name="Li L."/>
            <person name="Li J."/>
            <person name="Bolund L."/>
            <person name="Kristiansen K."/>
            <person name="Wong G.K."/>
            <person name="Olson M."/>
            <person name="Zhang X."/>
            <person name="Li S."/>
            <person name="Yang H."/>
            <person name="Wang J."/>
            <person name="Wang J."/>
        </authorList>
    </citation>
    <scope>NUCLEOTIDE SEQUENCE [LARGE SCALE GENOMIC DNA]</scope>
</reference>
<comment type="catalytic activity">
    <reaction evidence="1">
        <text>Exonucleolytic cleavage in the 3'- to 5'-direction to yield nucleoside 5'-phosphates.</text>
        <dbReference type="EC" id="3.1.13.1"/>
    </reaction>
</comment>
<dbReference type="InterPro" id="IPR050534">
    <property type="entry name" value="Coronavir_polyprotein_1ab"/>
</dbReference>
<evidence type="ECO:0000256" key="12">
    <source>
        <dbReference type="ARBA" id="ARBA00022801"/>
    </source>
</evidence>
<evidence type="ECO:0000256" key="27">
    <source>
        <dbReference type="ARBA" id="ARBA00078251"/>
    </source>
</evidence>
<comment type="catalytic activity">
    <reaction evidence="22">
        <text>ATP + H2O = ADP + phosphate + H(+)</text>
        <dbReference type="Rhea" id="RHEA:13065"/>
        <dbReference type="ChEBI" id="CHEBI:15377"/>
        <dbReference type="ChEBI" id="CHEBI:15378"/>
        <dbReference type="ChEBI" id="CHEBI:30616"/>
        <dbReference type="ChEBI" id="CHEBI:43474"/>
        <dbReference type="ChEBI" id="CHEBI:456216"/>
        <dbReference type="EC" id="3.6.4.13"/>
    </reaction>
</comment>
<evidence type="ECO:0000256" key="10">
    <source>
        <dbReference type="ARBA" id="ARBA00022741"/>
    </source>
</evidence>
<keyword evidence="14 28" id="KW-0862">Zinc</keyword>
<dbReference type="SUPFAM" id="SSF50249">
    <property type="entry name" value="Nucleic acid-binding proteins"/>
    <property type="match status" value="2"/>
</dbReference>
<comment type="subunit">
    <text evidence="24">Interacts with PPARA (via DNA-binding domain) and PPARG; the interaction stimulates the transcriptional activity of PPARA and PPARG. Interacts with THRAP3; the interaction is direct and HELZ2 and THRAP3 synergistically enhance the transcriptional activity of PPARG. It is probably part of the peroxisome proliferator activated receptor alpha interacting complex (PRIC).</text>
</comment>
<evidence type="ECO:0000256" key="9">
    <source>
        <dbReference type="ARBA" id="ARBA00022737"/>
    </source>
</evidence>
<keyword evidence="6" id="KW-0963">Cytoplasm</keyword>
<dbReference type="FunFam" id="3.40.50.300:FF:001413">
    <property type="entry name" value="Helicase with zinc finger domain 2"/>
    <property type="match status" value="1"/>
</dbReference>
<dbReference type="EC" id="3.6.4.13" evidence="5"/>
<evidence type="ECO:0000256" key="3">
    <source>
        <dbReference type="ARBA" id="ARBA00007913"/>
    </source>
</evidence>
<name>A0A7N5JAB8_AILME</name>
<dbReference type="PANTHER" id="PTHR43788">
    <property type="entry name" value="DNA2/NAM7 HELICASE FAMILY MEMBER"/>
    <property type="match status" value="1"/>
</dbReference>
<keyword evidence="21" id="KW-0804">Transcription</keyword>
<dbReference type="InterPro" id="IPR003593">
    <property type="entry name" value="AAA+_ATPase"/>
</dbReference>
<dbReference type="GO" id="GO:0003724">
    <property type="term" value="F:RNA helicase activity"/>
    <property type="evidence" value="ECO:0007669"/>
    <property type="project" value="UniProtKB-EC"/>
</dbReference>
<evidence type="ECO:0000256" key="28">
    <source>
        <dbReference type="PROSITE-ProRule" id="PRU00723"/>
    </source>
</evidence>
<evidence type="ECO:0000256" key="2">
    <source>
        <dbReference type="ARBA" id="ARBA00004496"/>
    </source>
</evidence>
<dbReference type="CDD" id="cd18808">
    <property type="entry name" value="SF1_C_Upf1"/>
    <property type="match status" value="2"/>
</dbReference>
<dbReference type="InterPro" id="IPR001900">
    <property type="entry name" value="RNase_II/R"/>
</dbReference>
<keyword evidence="9" id="KW-0677">Repeat</keyword>
<dbReference type="GO" id="GO:0005524">
    <property type="term" value="F:ATP binding"/>
    <property type="evidence" value="ECO:0007669"/>
    <property type="project" value="UniProtKB-KW"/>
</dbReference>
<keyword evidence="17" id="KW-0694">RNA-binding</keyword>
<dbReference type="InterPro" id="IPR047187">
    <property type="entry name" value="SF1_C_Upf1"/>
</dbReference>
<dbReference type="Ensembl" id="ENSAMET00000044399.1">
    <property type="protein sequence ID" value="ENSAMEP00000022463.1"/>
    <property type="gene ID" value="ENSAMEG00000001622.2"/>
</dbReference>
<feature type="compositionally biased region" description="Low complexity" evidence="29">
    <location>
        <begin position="1213"/>
        <end position="1224"/>
    </location>
</feature>
<dbReference type="PROSITE" id="PS50103">
    <property type="entry name" value="ZF_C3H1"/>
    <property type="match status" value="1"/>
</dbReference>
<keyword evidence="19" id="KW-0238">DNA-binding</keyword>
<dbReference type="FunFam" id="3.40.50.300:FF:001373">
    <property type="entry name" value="Helicase with zinc finger domain 2"/>
    <property type="match status" value="1"/>
</dbReference>
<reference evidence="31" key="2">
    <citation type="submission" date="2025-08" db="UniProtKB">
        <authorList>
            <consortium name="Ensembl"/>
        </authorList>
    </citation>
    <scope>IDENTIFICATION</scope>
</reference>
<feature type="region of interest" description="Disordered" evidence="29">
    <location>
        <begin position="1311"/>
        <end position="1330"/>
    </location>
</feature>
<dbReference type="PANTHER" id="PTHR43788:SF16">
    <property type="entry name" value="HELICASE WITH ZINC FINGER 2"/>
    <property type="match status" value="1"/>
</dbReference>
<dbReference type="InParanoid" id="A0A7N5JAB8"/>
<dbReference type="PROSITE" id="PS01175">
    <property type="entry name" value="RIBONUCLEASE_II"/>
    <property type="match status" value="1"/>
</dbReference>
<evidence type="ECO:0000256" key="21">
    <source>
        <dbReference type="ARBA" id="ARBA00023163"/>
    </source>
</evidence>
<organism evidence="31 32">
    <name type="scientific">Ailuropoda melanoleuca</name>
    <name type="common">Giant panda</name>
    <dbReference type="NCBI Taxonomy" id="9646"/>
    <lineage>
        <taxon>Eukaryota</taxon>
        <taxon>Metazoa</taxon>
        <taxon>Chordata</taxon>
        <taxon>Craniata</taxon>
        <taxon>Vertebrata</taxon>
        <taxon>Euteleostomi</taxon>
        <taxon>Mammalia</taxon>
        <taxon>Eutheria</taxon>
        <taxon>Laurasiatheria</taxon>
        <taxon>Carnivora</taxon>
        <taxon>Caniformia</taxon>
        <taxon>Ursidae</taxon>
        <taxon>Ailuropoda</taxon>
    </lineage>
</organism>
<dbReference type="InterPro" id="IPR022966">
    <property type="entry name" value="RNase_II/R_CS"/>
</dbReference>
<dbReference type="SMART" id="SM00382">
    <property type="entry name" value="AAA"/>
    <property type="match status" value="2"/>
</dbReference>
<dbReference type="InterPro" id="IPR041677">
    <property type="entry name" value="DNA2/NAM7_AAA_11"/>
</dbReference>
<dbReference type="Proteomes" id="UP000008912">
    <property type="component" value="Unassembled WGS sequence"/>
</dbReference>
<evidence type="ECO:0000256" key="19">
    <source>
        <dbReference type="ARBA" id="ARBA00023125"/>
    </source>
</evidence>
<evidence type="ECO:0000313" key="32">
    <source>
        <dbReference type="Proteomes" id="UP000008912"/>
    </source>
</evidence>
<dbReference type="FunFam" id="3.40.50.300:FF:001803">
    <property type="entry name" value="Helicase with zinc finger 2"/>
    <property type="match status" value="1"/>
</dbReference>
<keyword evidence="16" id="KW-0067">ATP-binding</keyword>
<keyword evidence="12" id="KW-0378">Hydrolase</keyword>
<dbReference type="GO" id="GO:0008270">
    <property type="term" value="F:zinc ion binding"/>
    <property type="evidence" value="ECO:0007669"/>
    <property type="project" value="UniProtKB-KW"/>
</dbReference>
<dbReference type="GeneTree" id="ENSGT00940000160694"/>
<keyword evidence="32" id="KW-1185">Reference proteome</keyword>
<dbReference type="GO" id="GO:0008859">
    <property type="term" value="F:exoribonuclease II activity"/>
    <property type="evidence" value="ECO:0007669"/>
    <property type="project" value="UniProtKB-EC"/>
</dbReference>
<evidence type="ECO:0000256" key="20">
    <source>
        <dbReference type="ARBA" id="ARBA00023159"/>
    </source>
</evidence>
<dbReference type="GO" id="GO:0003723">
    <property type="term" value="F:RNA binding"/>
    <property type="evidence" value="ECO:0007669"/>
    <property type="project" value="UniProtKB-KW"/>
</dbReference>
<evidence type="ECO:0000256" key="1">
    <source>
        <dbReference type="ARBA" id="ARBA00001849"/>
    </source>
</evidence>
<evidence type="ECO:0000256" key="5">
    <source>
        <dbReference type="ARBA" id="ARBA00012552"/>
    </source>
</evidence>
<dbReference type="InterPro" id="IPR027417">
    <property type="entry name" value="P-loop_NTPase"/>
</dbReference>
<keyword evidence="20" id="KW-0010">Activator</keyword>
<comment type="subcellular location">
    <subcellularLocation>
        <location evidence="2">Cytoplasm</location>
    </subcellularLocation>
</comment>
<dbReference type="Pfam" id="PF00773">
    <property type="entry name" value="RNB"/>
    <property type="match status" value="1"/>
</dbReference>
<evidence type="ECO:0000256" key="4">
    <source>
        <dbReference type="ARBA" id="ARBA00012163"/>
    </source>
</evidence>
<sequence length="3052" mass="339975">MATKELSLARLCAQVDLYLGCPRCTQRLNESTYVLRRVEHSCPEEILLARFKRAPKSRVWRKVDRRPSFPRPARYEVCWYYTPGLGCQRHRNQCTFARSLEEALVWTFEREHNVRRLWLKTELQGGRAQGQLRSPADAICAEYGGQFQLLCSHCFRCCPPRLCPVDPQGRCPRHGACPSILTHVSTEGRRKQQVVEVRPQPQYGQPLAYCTYVGRGRPCRHGASRCQYAHSAVEMAVWEAEQLDGLQRRDLLSPTAARGDERTIPHGQPPAVRLYCHACLVTCHSQEAFENHCSSLEHAQMVALDQAEAWEHRSPPTGLSTFELCPKPTLCEYGDVCTKAHSEQELQEWIQRSQTLKLRERAAWQEGLVSYQARLLAEYQRSRSEVLVLAENVEGVSITCPQPLVHQARERKTQLSWIFDIQSEEPLLHVALLKQELGADFSLVAPCLPPGQLYAKGERFRARASPAKFQVEVRVQSTSFGSFEQWVVFDFGRRPVLLRKLGLRLGQVRCPGLRGTRAHGHPEELERWHTGNRHVVPGVERTAEQVALLAKYKVPALALDFSHAGPAPGPVSRDNYRQRMHHFLHEEEATQQQLVAKLNFRGPVSLRAMLQTPALGMLFPPSGALYAEVPTPSSLMPDTDEGFLLGRAVSTALVAPVPAPDHTVFEVRLETRASSEQALWLLLPARCCSALGLRPETSPVLEVQFQIDPLTFRYWHQAVDVLPEERLVVPDLPTCDVPRPLPTPPTMQGNHKQKLAVAFIAGRSPGGTRPIAPLLIYGPFGTGKTYTLAMASLEVIRQPHTRVLICTHTNSAADIYIEEHFHRYVSSGHPEATPLRVMYTDRPPSQTDAATLQYCLLTGDRRAFRPPTRAELEQHRIVVTTTSQARELRVPAGFFSHILIDEAAQMLECEALTPLRYASPSTRVVLAGDHMQVTPKLFSVARAQAAAHTLLYRLFQHYQQEAHEVARHSRVVFHENYRSTEAILSFVSRHFYVAKGSPIHASGEVPRHPKHYPLMFCHVAGSPERDMSRTSWLNAAEIVQVAEKVQEIYQSWPPCWGGREQRSICAVSHGAQVSALRQELRRRDLGQVSVGSFEILPGREFRVVVLSTVHNHDSLLSSGAPALGFFTDARVLNTVMTRAQSQVVAVGDAVALCSFGACSKLWKSFIRECVRHHSISPKTLSLEHIEQSVVRRQRWALRAERSVAAGAQDTVPEEGAAGAPATEHAATEKVRPGPKAEGSTSLSKTSAAGDEATRRTEAGDAALGSVAGGCPAAGDPATVHTEAEDTTPAGNSSVGDAAPGKAVAGLTAMENGDAEDPEDSESDFWPSDTELNADDSILQELLDEARNVMVTVREDGLLDTVARPESPRQARQYMNLPRATLRRRLCSEPELYRRCTFLQETFDRATAVPLDDVDSGPIQIRGRLRCGMAFSGDEVLVKVLGADGGSAGRLQGQVMGVFKRKRRELVFVCRMDEWDPRIMTPIDGSVTKIFVAELKDPLQVPVHRVQQGRVQRVGYEQLTAEDRGSRLFWVRIVLWRQRFYYPLGIVLEVLPEATTWEQGLRILDLEHGLRKPSLEPACVGKALQKYRAELGRAPDCREDCRGFLTFTVDPRGARYLDDALSVRDLGSRYEVAVHIADVASSVPRDGPLDLEARRQGVTFYAPDREPVPMLPASLCQDAFSLLPGQDRLAISLFLTIEKGSDQLKSLRFAPSVICSDRQLSYEEAEHVIKRHPGAGRELPARLDSVDACVVAACHLSRVLRRGRLRTDSHYEQPSEDCVLGFRAAHVMVKEYMIQFNSLVAELLVSSEPTRTVTPLRWQPTPSERQLGALCEKHRELVPLSLHLRHHLGGRGAPVGQVCLLASLWRHLQCAASTGDGDWLADLITTDDMHPALAPVGLDFRKALGRSVFGRSRQGERQAAGHYSLQVDRYTWATSPIRRYLDVVLQRQILLALGHGGSPYSARDIDGLCQEFSCQHGRAQSYQRQARSLHLGAQLRVRPQSKLGFVVGVEAGARCFRLLFPADPETLPDPCPVHYRSLQLAEHPSDLERRPGLRLAWRRRIYSVQADRPCSPRPGALLDPHTRWVDATLWQQLLQLVQEERWPEAAALVRERGASEPRRQALGHVRQSRCGHFVEVSRELGSGHTLQVQLSATLQRGFLVPSLQLCTVAPGLTLCLEHMERPGDCFLDQTPQAARDRCLDVGEYSRVWGPFCSLESATGAVSESDPVTLQHVSVSWDAKRVAQGQLRGSFCLEPSFLSERCTDLSFGPWYLCIRLEGLPAVPAAGELRPPAGPGQPHLAAPPCGPPLSIDPDTYTWVAHGLTTHWDAEEGRADRQEIPRQVHFFVQHMAVEKVPEEVLRPGTQFTIEVLPKQLPDIRKEEAVRRLESASPLVVSIALGQPIPPSRHLPPQQTHHRGTYGRLLEKQTFDLPGGGHTLNSSQNRAVRAALRKRFTVIQGPPGTGKTVVGFHIVFWFHKSNEEQAMAWGAPGEKPVGAPCILYCGPSNKSVDVLAGLLLSRRAELKPLRVYSEQAEATEFPVPGVGSSGLPKKTPREGRPNQTLRSITLHHRIRQPSNPYAPDIREFDARLQKGEVFSKDDLTRYKLVLGKARKFELEQHGVILCTCSCAASRSLKKLAVRQILVDEAGMATEPETLIPLVTFSQAEKVVLLGDHKQLRPVVKNEQLQNLGLDRSLFERYHLDAHLLDTQYRMHEGICAFPSTEFYEKRLKTWRGLRRPPSILGHVGKESCSVIFGYVQGHEQSLLVSTDEGNENSKANPEEVAEVVRIAKQLTLGRTVDPKDVAILTPYNAQAAEISKTLGREGVTGVTVCSITKSQGSEWRYVLVSTVRTCPESDLDQRPTKSWLKKFLGFVVDPNQVNVAITRAKEGLCLIGDHRLLRCCPLWRRFLDFCEDQRTLVPASQEEEQTRTRCPHSLAWTMGVWVGTRIEVPLDGQPCAFTWSSASPLQPQACPQVRAWGQPVLSIFARLRNFSCPSGCIYVLPALETLALITPHLSTSPAPQLPPPPRPEAVLTQSLCTSTISMAWGIRNTSCLY</sequence>
<keyword evidence="13" id="KW-0347">Helicase</keyword>
<evidence type="ECO:0000256" key="7">
    <source>
        <dbReference type="ARBA" id="ARBA00022722"/>
    </source>
</evidence>
<evidence type="ECO:0000256" key="25">
    <source>
        <dbReference type="ARBA" id="ARBA00067614"/>
    </source>
</evidence>
<dbReference type="InterPro" id="IPR056787">
    <property type="entry name" value="OB_HELZ2"/>
</dbReference>
<dbReference type="GO" id="GO:0005654">
    <property type="term" value="C:nucleoplasm"/>
    <property type="evidence" value="ECO:0007669"/>
    <property type="project" value="UniProtKB-ARBA"/>
</dbReference>
<dbReference type="Gene3D" id="3.40.50.300">
    <property type="entry name" value="P-loop containing nucleotide triphosphate hydrolases"/>
    <property type="match status" value="4"/>
</dbReference>
<evidence type="ECO:0000256" key="15">
    <source>
        <dbReference type="ARBA" id="ARBA00022839"/>
    </source>
</evidence>
<keyword evidence="10" id="KW-0547">Nucleotide-binding</keyword>
<evidence type="ECO:0000256" key="8">
    <source>
        <dbReference type="ARBA" id="ARBA00022723"/>
    </source>
</evidence>
<evidence type="ECO:0000256" key="14">
    <source>
        <dbReference type="ARBA" id="ARBA00022833"/>
    </source>
</evidence>
<dbReference type="InterPro" id="IPR012340">
    <property type="entry name" value="NA-bd_OB-fold"/>
</dbReference>
<dbReference type="InterPro" id="IPR041679">
    <property type="entry name" value="DNA2/NAM7-like_C"/>
</dbReference>
<evidence type="ECO:0000256" key="22">
    <source>
        <dbReference type="ARBA" id="ARBA00047984"/>
    </source>
</evidence>
<dbReference type="Pfam" id="PF13086">
    <property type="entry name" value="AAA_11"/>
    <property type="match status" value="3"/>
</dbReference>
<dbReference type="SMART" id="SM00955">
    <property type="entry name" value="RNB"/>
    <property type="match status" value="1"/>
</dbReference>
<feature type="compositionally biased region" description="Acidic residues" evidence="29">
    <location>
        <begin position="1312"/>
        <end position="1322"/>
    </location>
</feature>
<evidence type="ECO:0000256" key="16">
    <source>
        <dbReference type="ARBA" id="ARBA00022840"/>
    </source>
</evidence>
<evidence type="ECO:0000256" key="23">
    <source>
        <dbReference type="ARBA" id="ARBA00058856"/>
    </source>
</evidence>
<evidence type="ECO:0000256" key="29">
    <source>
        <dbReference type="SAM" id="MobiDB-lite"/>
    </source>
</evidence>
<evidence type="ECO:0000256" key="18">
    <source>
        <dbReference type="ARBA" id="ARBA00023015"/>
    </source>
</evidence>
<dbReference type="Pfam" id="PF13087">
    <property type="entry name" value="AAA_12"/>
    <property type="match status" value="2"/>
</dbReference>
<evidence type="ECO:0000256" key="11">
    <source>
        <dbReference type="ARBA" id="ARBA00022771"/>
    </source>
</evidence>
<dbReference type="GO" id="GO:0043139">
    <property type="term" value="F:5'-3' DNA helicase activity"/>
    <property type="evidence" value="ECO:0007669"/>
    <property type="project" value="TreeGrafter"/>
</dbReference>
<keyword evidence="7" id="KW-0540">Nuclease</keyword>
<dbReference type="Pfam" id="PF25049">
    <property type="entry name" value="OB_HELZ2"/>
    <property type="match status" value="1"/>
</dbReference>
<dbReference type="FunFam" id="3.40.50.300:FF:001313">
    <property type="entry name" value="Helicase with zinc finger domain 2"/>
    <property type="match status" value="1"/>
</dbReference>
<evidence type="ECO:0000256" key="13">
    <source>
        <dbReference type="ARBA" id="ARBA00022806"/>
    </source>
</evidence>
<reference evidence="31" key="3">
    <citation type="submission" date="2025-09" db="UniProtKB">
        <authorList>
            <consortium name="Ensembl"/>
        </authorList>
    </citation>
    <scope>IDENTIFICATION</scope>
</reference>
<feature type="region of interest" description="Disordered" evidence="29">
    <location>
        <begin position="1203"/>
        <end position="1299"/>
    </location>
</feature>
<protein>
    <recommendedName>
        <fullName evidence="25">3'-5' exoribonuclease HELZ2</fullName>
        <ecNumber evidence="4">3.1.13.1</ecNumber>
        <ecNumber evidence="5">3.6.4.13</ecNumber>
    </recommendedName>
    <alternativeName>
        <fullName evidence="26">ATP-dependent RNA helicase PRIC285</fullName>
    </alternativeName>
    <alternativeName>
        <fullName evidence="27">PPAR-gamma DNA-binding domain-interacting protein 1</fullName>
    </alternativeName>
</protein>
<evidence type="ECO:0000313" key="31">
    <source>
        <dbReference type="Ensembl" id="ENSAMEP00000022463.1"/>
    </source>
</evidence>
<dbReference type="EC" id="3.1.13.1" evidence="4"/>
<dbReference type="CDD" id="cd18040">
    <property type="entry name" value="DEXXc_HELZ2-C"/>
    <property type="match status" value="1"/>
</dbReference>
<evidence type="ECO:0000259" key="30">
    <source>
        <dbReference type="PROSITE" id="PS50103"/>
    </source>
</evidence>
<keyword evidence="18" id="KW-0805">Transcription regulation</keyword>
<comment type="function">
    <text evidence="23">Can degrade highly structured RNAs through its concerted ATP-dependent RNA helicase and 3' to 5' exoribonuclease activities. Shows a strong preference for pyrimidine over purine residues for its nuclease activity. Acts as a transcriptional coactivator for a number of nuclear receptors including PPARA, PPARG, THRA, THRB and RXRA.</text>
</comment>
<evidence type="ECO:0000256" key="24">
    <source>
        <dbReference type="ARBA" id="ARBA00061828"/>
    </source>
</evidence>
<evidence type="ECO:0000256" key="26">
    <source>
        <dbReference type="ARBA" id="ARBA00076347"/>
    </source>
</evidence>
<dbReference type="GO" id="GO:0005737">
    <property type="term" value="C:cytoplasm"/>
    <property type="evidence" value="ECO:0007669"/>
    <property type="project" value="UniProtKB-SubCell"/>
</dbReference>
<dbReference type="InterPro" id="IPR000571">
    <property type="entry name" value="Znf_CCCH"/>
</dbReference>
<feature type="domain" description="C3H1-type" evidence="30">
    <location>
        <begin position="204"/>
        <end position="233"/>
    </location>
</feature>
<evidence type="ECO:0000256" key="17">
    <source>
        <dbReference type="ARBA" id="ARBA00022884"/>
    </source>
</evidence>
<accession>A0A7N5JAB8</accession>
<dbReference type="GO" id="GO:0003677">
    <property type="term" value="F:DNA binding"/>
    <property type="evidence" value="ECO:0007669"/>
    <property type="project" value="UniProtKB-KW"/>
</dbReference>
<evidence type="ECO:0000256" key="6">
    <source>
        <dbReference type="ARBA" id="ARBA00022490"/>
    </source>
</evidence>